<evidence type="ECO:0000259" key="8">
    <source>
        <dbReference type="PROSITE" id="PS51352"/>
    </source>
</evidence>
<dbReference type="Gene3D" id="3.40.30.10">
    <property type="entry name" value="Glutaredoxin"/>
    <property type="match status" value="1"/>
</dbReference>
<dbReference type="SUPFAM" id="SSF52833">
    <property type="entry name" value="Thioredoxin-like"/>
    <property type="match status" value="1"/>
</dbReference>
<dbReference type="InterPro" id="IPR013766">
    <property type="entry name" value="Thioredoxin_domain"/>
</dbReference>
<feature type="domain" description="Thioredoxin" evidence="8">
    <location>
        <begin position="1"/>
        <end position="113"/>
    </location>
</feature>
<evidence type="ECO:0000256" key="2">
    <source>
        <dbReference type="ARBA" id="ARBA00022448"/>
    </source>
</evidence>
<organism evidence="9 10">
    <name type="scientific">Marinitenerispora sediminis</name>
    <dbReference type="NCBI Taxonomy" id="1931232"/>
    <lineage>
        <taxon>Bacteria</taxon>
        <taxon>Bacillati</taxon>
        <taxon>Actinomycetota</taxon>
        <taxon>Actinomycetes</taxon>
        <taxon>Streptosporangiales</taxon>
        <taxon>Nocardiopsidaceae</taxon>
        <taxon>Marinitenerispora</taxon>
    </lineage>
</organism>
<proteinExistence type="inferred from homology"/>
<keyword evidence="5 7" id="KW-0676">Redox-active center</keyword>
<evidence type="ECO:0000256" key="6">
    <source>
        <dbReference type="PIRNR" id="PIRNR000077"/>
    </source>
</evidence>
<name>A0A368SZJ0_9ACTN</name>
<dbReference type="PANTHER" id="PTHR45663">
    <property type="entry name" value="GEO12009P1"/>
    <property type="match status" value="1"/>
</dbReference>
<dbReference type="CDD" id="cd02947">
    <property type="entry name" value="TRX_family"/>
    <property type="match status" value="1"/>
</dbReference>
<evidence type="ECO:0000256" key="5">
    <source>
        <dbReference type="ARBA" id="ARBA00023284"/>
    </source>
</evidence>
<comment type="similarity">
    <text evidence="1 6">Belongs to the thioredoxin family.</text>
</comment>
<dbReference type="GO" id="GO:0015035">
    <property type="term" value="F:protein-disulfide reductase activity"/>
    <property type="evidence" value="ECO:0007669"/>
    <property type="project" value="InterPro"/>
</dbReference>
<evidence type="ECO:0000313" key="9">
    <source>
        <dbReference type="EMBL" id="RCV51230.1"/>
    </source>
</evidence>
<comment type="caution">
    <text evidence="9">The sequence shown here is derived from an EMBL/GenBank/DDBJ whole genome shotgun (WGS) entry which is preliminary data.</text>
</comment>
<dbReference type="FunFam" id="3.40.30.10:FF:000001">
    <property type="entry name" value="Thioredoxin"/>
    <property type="match status" value="1"/>
</dbReference>
<dbReference type="OrthoDB" id="9790390at2"/>
<dbReference type="InterPro" id="IPR005746">
    <property type="entry name" value="Thioredoxin"/>
</dbReference>
<dbReference type="PRINTS" id="PR00421">
    <property type="entry name" value="THIOREDOXIN"/>
</dbReference>
<dbReference type="PROSITE" id="PS00194">
    <property type="entry name" value="THIOREDOXIN_1"/>
    <property type="match status" value="1"/>
</dbReference>
<accession>A0A368SZJ0</accession>
<evidence type="ECO:0000256" key="7">
    <source>
        <dbReference type="PIRSR" id="PIRSR000077-4"/>
    </source>
</evidence>
<dbReference type="PIRSF" id="PIRSF000077">
    <property type="entry name" value="Thioredoxin"/>
    <property type="match status" value="1"/>
</dbReference>
<keyword evidence="10" id="KW-1185">Reference proteome</keyword>
<dbReference type="Pfam" id="PF00085">
    <property type="entry name" value="Thioredoxin"/>
    <property type="match status" value="1"/>
</dbReference>
<evidence type="ECO:0000256" key="3">
    <source>
        <dbReference type="ARBA" id="ARBA00022982"/>
    </source>
</evidence>
<dbReference type="EMBL" id="QEIN01000257">
    <property type="protein sequence ID" value="RCV51230.1"/>
    <property type="molecule type" value="Genomic_DNA"/>
</dbReference>
<evidence type="ECO:0000313" key="10">
    <source>
        <dbReference type="Proteomes" id="UP000253318"/>
    </source>
</evidence>
<evidence type="ECO:0000256" key="4">
    <source>
        <dbReference type="ARBA" id="ARBA00023157"/>
    </source>
</evidence>
<dbReference type="InterPro" id="IPR036249">
    <property type="entry name" value="Thioredoxin-like_sf"/>
</dbReference>
<dbReference type="InterPro" id="IPR017937">
    <property type="entry name" value="Thioredoxin_CS"/>
</dbReference>
<protein>
    <recommendedName>
        <fullName evidence="6">Thioredoxin</fullName>
    </recommendedName>
</protein>
<keyword evidence="4 7" id="KW-1015">Disulfide bond</keyword>
<dbReference type="Proteomes" id="UP000253318">
    <property type="component" value="Unassembled WGS sequence"/>
</dbReference>
<evidence type="ECO:0000256" key="1">
    <source>
        <dbReference type="ARBA" id="ARBA00008987"/>
    </source>
</evidence>
<dbReference type="GO" id="GO:0005829">
    <property type="term" value="C:cytosol"/>
    <property type="evidence" value="ECO:0007669"/>
    <property type="project" value="TreeGrafter"/>
</dbReference>
<reference evidence="9 10" key="1">
    <citation type="submission" date="2018-04" db="EMBL/GenBank/DDBJ databases">
        <title>Novel actinobacteria from marine sediment.</title>
        <authorList>
            <person name="Ng Z.Y."/>
            <person name="Tan G.Y.A."/>
        </authorList>
    </citation>
    <scope>NUCLEOTIDE SEQUENCE [LARGE SCALE GENOMIC DNA]</scope>
    <source>
        <strain evidence="9 10">TPS81</strain>
    </source>
</reference>
<dbReference type="PANTHER" id="PTHR45663:SF11">
    <property type="entry name" value="GEO12009P1"/>
    <property type="match status" value="1"/>
</dbReference>
<gene>
    <name evidence="9" type="ORF">DEF24_23375</name>
</gene>
<sequence length="114" mass="12451">MTMTETTGVAEVTDATFAEEVLKADGAVLVEFTADWCPPCRALAPVLREVAAQEAGRTRVVQLDVDANPRTATAYGVLSVPRMLVFRDGEPVRSMVGTRSKRRLLQELEEARTS</sequence>
<dbReference type="GO" id="GO:0045454">
    <property type="term" value="P:cell redox homeostasis"/>
    <property type="evidence" value="ECO:0007669"/>
    <property type="project" value="TreeGrafter"/>
</dbReference>
<dbReference type="AlphaFoldDB" id="A0A368SZJ0"/>
<feature type="disulfide bond" description="Redox-active" evidence="7">
    <location>
        <begin position="37"/>
        <end position="40"/>
    </location>
</feature>
<keyword evidence="3" id="KW-0249">Electron transport</keyword>
<dbReference type="PROSITE" id="PS51352">
    <property type="entry name" value="THIOREDOXIN_2"/>
    <property type="match status" value="1"/>
</dbReference>
<keyword evidence="2" id="KW-0813">Transport</keyword>